<feature type="compositionally biased region" description="Acidic residues" evidence="1">
    <location>
        <begin position="67"/>
        <end position="79"/>
    </location>
</feature>
<dbReference type="EMBL" id="LR796311">
    <property type="protein sequence ID" value="CAB4135999.1"/>
    <property type="molecule type" value="Genomic_DNA"/>
</dbReference>
<feature type="compositionally biased region" description="Low complexity" evidence="1">
    <location>
        <begin position="18"/>
        <end position="27"/>
    </location>
</feature>
<feature type="compositionally biased region" description="Basic and acidic residues" evidence="1">
    <location>
        <begin position="331"/>
        <end position="352"/>
    </location>
</feature>
<gene>
    <name evidence="2" type="ORF">UFOVP294_2</name>
    <name evidence="3" type="ORF">UFOVP566_8</name>
</gene>
<organism evidence="2">
    <name type="scientific">uncultured Caudovirales phage</name>
    <dbReference type="NCBI Taxonomy" id="2100421"/>
    <lineage>
        <taxon>Viruses</taxon>
        <taxon>Duplodnaviria</taxon>
        <taxon>Heunggongvirae</taxon>
        <taxon>Uroviricota</taxon>
        <taxon>Caudoviricetes</taxon>
        <taxon>Peduoviridae</taxon>
        <taxon>Maltschvirus</taxon>
        <taxon>Maltschvirus maltsch</taxon>
    </lineage>
</organism>
<evidence type="ECO:0000313" key="3">
    <source>
        <dbReference type="EMBL" id="CAB4150214.1"/>
    </source>
</evidence>
<dbReference type="EMBL" id="LR796538">
    <property type="protein sequence ID" value="CAB4150214.1"/>
    <property type="molecule type" value="Genomic_DNA"/>
</dbReference>
<protein>
    <submittedName>
        <fullName evidence="2">Uncharacterized protein</fullName>
    </submittedName>
</protein>
<feature type="region of interest" description="Disordered" evidence="1">
    <location>
        <begin position="1"/>
        <end position="87"/>
    </location>
</feature>
<sequence length="368" mass="40371">MSDVIAEATAPEQTGSPADAIAAMIAANRRNNPQPSGSTPPPAGQETKVSPEATPEEGVEPEGSFTETEESGNTEDNGESSDGVNDPINFLEFAEQNADMMWRIPNKDAEGGFIEIPVSKAAAILGQGSAIHENARKLKAEKADFEEYEVKRRNELDGLQIGLELTVVPQLQGAADELVTLQQYNQQWRQIYDSATTEVQRSEAEAAMRQNAKLIDEKSQFIQANRPKVEQFYAHRSEFVRQQLETARQSFSDKELANKANFTELRDKLAKDWKGAEGSFVPGVKNIDLVSSDEHLLSLIRDGMKFREGPKVRNVGGSLAAASKPMARAKTSPENKTDELQKKANSGDKGAARDLLATMLAANKQRRR</sequence>
<evidence type="ECO:0000313" key="2">
    <source>
        <dbReference type="EMBL" id="CAB4135999.1"/>
    </source>
</evidence>
<feature type="region of interest" description="Disordered" evidence="1">
    <location>
        <begin position="320"/>
        <end position="368"/>
    </location>
</feature>
<accession>A0A6J5LWA3</accession>
<reference evidence="2" key="1">
    <citation type="submission" date="2020-04" db="EMBL/GenBank/DDBJ databases">
        <authorList>
            <person name="Chiriac C."/>
            <person name="Salcher M."/>
            <person name="Ghai R."/>
            <person name="Kavagutti S V."/>
        </authorList>
    </citation>
    <scope>NUCLEOTIDE SEQUENCE</scope>
</reference>
<name>A0A6J5LWA3_9CAUD</name>
<proteinExistence type="predicted"/>
<evidence type="ECO:0000256" key="1">
    <source>
        <dbReference type="SAM" id="MobiDB-lite"/>
    </source>
</evidence>